<dbReference type="SMART" id="SM00268">
    <property type="entry name" value="ACTIN"/>
    <property type="match status" value="1"/>
</dbReference>
<proteinExistence type="predicted"/>
<evidence type="ECO:0000256" key="1">
    <source>
        <dbReference type="ARBA" id="ARBA00004496"/>
    </source>
</evidence>
<dbReference type="EMBL" id="VLTO01000005">
    <property type="protein sequence ID" value="KAA0176989.1"/>
    <property type="molecule type" value="Genomic_DNA"/>
</dbReference>
<dbReference type="Proteomes" id="UP000324907">
    <property type="component" value="Unassembled WGS sequence"/>
</dbReference>
<dbReference type="Proteomes" id="UP000322899">
    <property type="component" value="Unassembled WGS sequence"/>
</dbReference>
<dbReference type="EMBL" id="VLTL01000002">
    <property type="protein sequence ID" value="KAA0172264.1"/>
    <property type="molecule type" value="Genomic_DNA"/>
</dbReference>
<dbReference type="PANTHER" id="PTHR42749:SF1">
    <property type="entry name" value="CELL SHAPE-DETERMINING PROTEIN MREB"/>
    <property type="match status" value="1"/>
</dbReference>
<evidence type="ECO:0000313" key="6">
    <source>
        <dbReference type="EMBL" id="KAA0164029.1"/>
    </source>
</evidence>
<dbReference type="GO" id="GO:0005524">
    <property type="term" value="F:ATP binding"/>
    <property type="evidence" value="ECO:0007669"/>
    <property type="project" value="UniProtKB-KW"/>
</dbReference>
<keyword evidence="4" id="KW-0067">ATP-binding</keyword>
<evidence type="ECO:0000313" key="8">
    <source>
        <dbReference type="EMBL" id="KAA0176989.1"/>
    </source>
</evidence>
<evidence type="ECO:0000256" key="5">
    <source>
        <dbReference type="ARBA" id="ARBA00049360"/>
    </source>
</evidence>
<dbReference type="InterPro" id="IPR043129">
    <property type="entry name" value="ATPase_NBD"/>
</dbReference>
<dbReference type="Proteomes" id="UP000325113">
    <property type="component" value="Unassembled WGS sequence"/>
</dbReference>
<keyword evidence="3" id="KW-0547">Nucleotide-binding</keyword>
<evidence type="ECO:0000256" key="4">
    <source>
        <dbReference type="ARBA" id="ARBA00022840"/>
    </source>
</evidence>
<dbReference type="SUPFAM" id="SSF53067">
    <property type="entry name" value="Actin-like ATPase domain"/>
    <property type="match status" value="1"/>
</dbReference>
<organism evidence="6 11">
    <name type="scientific">Cafeteria roenbergensis</name>
    <name type="common">Marine flagellate</name>
    <dbReference type="NCBI Taxonomy" id="33653"/>
    <lineage>
        <taxon>Eukaryota</taxon>
        <taxon>Sar</taxon>
        <taxon>Stramenopiles</taxon>
        <taxon>Bigyra</taxon>
        <taxon>Opalozoa</taxon>
        <taxon>Bicosoecida</taxon>
        <taxon>Cafeteriaceae</taxon>
        <taxon>Cafeteria</taxon>
    </lineage>
</organism>
<comment type="subcellular location">
    <subcellularLocation>
        <location evidence="1">Cytoplasm</location>
    </subcellularLocation>
</comment>
<dbReference type="Gene3D" id="3.30.420.40">
    <property type="match status" value="1"/>
</dbReference>
<dbReference type="Pfam" id="PF06723">
    <property type="entry name" value="MreB_Mbl"/>
    <property type="match status" value="1"/>
</dbReference>
<sequence>MAAGLEAPWVVELSSQTTRCGFAHASHIDCMQEVATCSLPSHGSLVHSDRTLGSTDRVLDDIAATLERSGHEWQPRLTVVVPARCSQRMLRAISHVVLESGSVDKLLVLPSAACHAVGAGFQSCVVVDAGAGGTDVAGVLGSAVVAKDSTLHADFAGQQLTARVALLLKEITGSPVSDATAAECKHAFACFDGPHRPLEPDFFTLPDGAVLSSSDIGSRVQEEIGGAWTSVHKQVVSGVSSALSRVPASDSSDRTTVLLTGGQSRIPNMPLRLAADLASLEDAGHLHIRRSATAERNGFLGAFFLSATSMYEKKLAMSKDLFEEEGDRHVRLFTGSVPEAFL</sequence>
<name>A0A5A8DG56_CAFRO</name>
<comment type="catalytic activity">
    <reaction evidence="5">
        <text>ATP + H2O = ADP + phosphate + H(+)</text>
        <dbReference type="Rhea" id="RHEA:13065"/>
        <dbReference type="ChEBI" id="CHEBI:15377"/>
        <dbReference type="ChEBI" id="CHEBI:15378"/>
        <dbReference type="ChEBI" id="CHEBI:30616"/>
        <dbReference type="ChEBI" id="CHEBI:43474"/>
        <dbReference type="ChEBI" id="CHEBI:456216"/>
    </reaction>
</comment>
<dbReference type="PANTHER" id="PTHR42749">
    <property type="entry name" value="CELL SHAPE-DETERMINING PROTEIN MREB"/>
    <property type="match status" value="1"/>
</dbReference>
<reference evidence="9 10" key="1">
    <citation type="submission" date="2019-07" db="EMBL/GenBank/DDBJ databases">
        <title>Genomes of Cafeteria roenbergensis.</title>
        <authorList>
            <person name="Fischer M.G."/>
            <person name="Hackl T."/>
            <person name="Roman M."/>
        </authorList>
    </citation>
    <scope>NUCLEOTIDE SEQUENCE [LARGE SCALE GENOMIC DNA]</scope>
    <source>
        <strain evidence="6 11">Cflag</strain>
        <strain evidence="8 9">E4-10P</strain>
        <strain evidence="7 10">RCC970-E3</strain>
    </source>
</reference>
<gene>
    <name evidence="8" type="ORF">FNF27_01319</name>
    <name evidence="7" type="ORF">FNF28_00266</name>
    <name evidence="6" type="ORF">FNF31_02578</name>
</gene>
<dbReference type="GO" id="GO:0005737">
    <property type="term" value="C:cytoplasm"/>
    <property type="evidence" value="ECO:0007669"/>
    <property type="project" value="UniProtKB-SubCell"/>
</dbReference>
<evidence type="ECO:0000313" key="10">
    <source>
        <dbReference type="Proteomes" id="UP000324907"/>
    </source>
</evidence>
<dbReference type="EMBL" id="VLTM01000019">
    <property type="protein sequence ID" value="KAA0164029.1"/>
    <property type="molecule type" value="Genomic_DNA"/>
</dbReference>
<evidence type="ECO:0000313" key="11">
    <source>
        <dbReference type="Proteomes" id="UP000325113"/>
    </source>
</evidence>
<accession>A0A5A8DG56</accession>
<evidence type="ECO:0000313" key="9">
    <source>
        <dbReference type="Proteomes" id="UP000322899"/>
    </source>
</evidence>
<protein>
    <submittedName>
        <fullName evidence="6">Uncharacterized protein</fullName>
    </submittedName>
</protein>
<dbReference type="InterPro" id="IPR004000">
    <property type="entry name" value="Actin"/>
</dbReference>
<comment type="caution">
    <text evidence="6">The sequence shown here is derived from an EMBL/GenBank/DDBJ whole genome shotgun (WGS) entry which is preliminary data.</text>
</comment>
<dbReference type="InterPro" id="IPR056546">
    <property type="entry name" value="MreB_MamK-like"/>
</dbReference>
<evidence type="ECO:0000256" key="3">
    <source>
        <dbReference type="ARBA" id="ARBA00022741"/>
    </source>
</evidence>
<keyword evidence="2" id="KW-0963">Cytoplasm</keyword>
<evidence type="ECO:0000256" key="2">
    <source>
        <dbReference type="ARBA" id="ARBA00022490"/>
    </source>
</evidence>
<evidence type="ECO:0000313" key="7">
    <source>
        <dbReference type="EMBL" id="KAA0172264.1"/>
    </source>
</evidence>
<dbReference type="AlphaFoldDB" id="A0A5A8DG56"/>